<dbReference type="CDD" id="cd06464">
    <property type="entry name" value="ACD_sHsps-like"/>
    <property type="match status" value="1"/>
</dbReference>
<protein>
    <submittedName>
        <fullName evidence="4">Heat shock protein Hsp20</fullName>
    </submittedName>
</protein>
<comment type="similarity">
    <text evidence="1 2">Belongs to the small heat shock protein (HSP20) family.</text>
</comment>
<dbReference type="PROSITE" id="PS01031">
    <property type="entry name" value="SHSP"/>
    <property type="match status" value="1"/>
</dbReference>
<evidence type="ECO:0000256" key="2">
    <source>
        <dbReference type="RuleBase" id="RU003616"/>
    </source>
</evidence>
<dbReference type="AlphaFoldDB" id="S7TEQ4"/>
<keyword evidence="4" id="KW-0346">Stress response</keyword>
<dbReference type="RefSeq" id="WP_020885894.1">
    <property type="nucleotide sequence ID" value="NZ_ATHI01000003.1"/>
</dbReference>
<dbReference type="Proteomes" id="UP000014975">
    <property type="component" value="Unassembled WGS sequence"/>
</dbReference>
<dbReference type="EMBL" id="ATHI01000003">
    <property type="protein sequence ID" value="EPR35667.1"/>
    <property type="molecule type" value="Genomic_DNA"/>
</dbReference>
<proteinExistence type="inferred from homology"/>
<dbReference type="InterPro" id="IPR002068">
    <property type="entry name" value="A-crystallin/Hsp20_dom"/>
</dbReference>
<dbReference type="Gene3D" id="2.60.40.790">
    <property type="match status" value="1"/>
</dbReference>
<gene>
    <name evidence="4" type="ORF">dsat_2008</name>
</gene>
<evidence type="ECO:0000313" key="5">
    <source>
        <dbReference type="Proteomes" id="UP000014975"/>
    </source>
</evidence>
<keyword evidence="5" id="KW-1185">Reference proteome</keyword>
<dbReference type="OrthoDB" id="9811615at2"/>
<comment type="caution">
    <text evidence="4">The sequence shown here is derived from an EMBL/GenBank/DDBJ whole genome shotgun (WGS) entry which is preliminary data.</text>
</comment>
<dbReference type="PANTHER" id="PTHR11527">
    <property type="entry name" value="HEAT-SHOCK PROTEIN 20 FAMILY MEMBER"/>
    <property type="match status" value="1"/>
</dbReference>
<evidence type="ECO:0000313" key="4">
    <source>
        <dbReference type="EMBL" id="EPR35667.1"/>
    </source>
</evidence>
<dbReference type="InterPro" id="IPR008978">
    <property type="entry name" value="HSP20-like_chaperone"/>
</dbReference>
<evidence type="ECO:0000259" key="3">
    <source>
        <dbReference type="PROSITE" id="PS01031"/>
    </source>
</evidence>
<organism evidence="4 5">
    <name type="scientific">Alkalidesulfovibrio alkalitolerans DSM 16529</name>
    <dbReference type="NCBI Taxonomy" id="1121439"/>
    <lineage>
        <taxon>Bacteria</taxon>
        <taxon>Pseudomonadati</taxon>
        <taxon>Thermodesulfobacteriota</taxon>
        <taxon>Desulfovibrionia</taxon>
        <taxon>Desulfovibrionales</taxon>
        <taxon>Desulfovibrionaceae</taxon>
        <taxon>Alkalidesulfovibrio</taxon>
    </lineage>
</organism>
<sequence>MFKNWLPELRRRSLETSRPTSIADLMEEFWKEPLKAFDDFPAFRGMGYPAVNVAEDDKRVTVTAELPGVDPKEIEVTLERGVLTIRGEKKFEDEEKKDNYHRIERSYGSFSRSVSLPRPVKEDEVKASYKDGVLTIEMPLAEEAKARKIAIQS</sequence>
<dbReference type="STRING" id="1121439.dsat_2008"/>
<dbReference type="Pfam" id="PF00011">
    <property type="entry name" value="HSP20"/>
    <property type="match status" value="1"/>
</dbReference>
<dbReference type="SUPFAM" id="SSF49764">
    <property type="entry name" value="HSP20-like chaperones"/>
    <property type="match status" value="1"/>
</dbReference>
<name>S7TEQ4_9BACT</name>
<dbReference type="InterPro" id="IPR031107">
    <property type="entry name" value="Small_HSP"/>
</dbReference>
<dbReference type="PATRIC" id="fig|1121439.3.peg.393"/>
<feature type="domain" description="SHSP" evidence="3">
    <location>
        <begin position="42"/>
        <end position="153"/>
    </location>
</feature>
<reference evidence="4 5" key="1">
    <citation type="journal article" date="2013" name="Genome Announc.">
        <title>Draft genome sequences for three mercury-methylating, sulfate-reducing bacteria.</title>
        <authorList>
            <person name="Brown S.D."/>
            <person name="Hurt R.A.Jr."/>
            <person name="Gilmour C.C."/>
            <person name="Elias D.A."/>
        </authorList>
    </citation>
    <scope>NUCLEOTIDE SEQUENCE [LARGE SCALE GENOMIC DNA]</scope>
    <source>
        <strain evidence="4 5">DSM 16529</strain>
    </source>
</reference>
<evidence type="ECO:0000256" key="1">
    <source>
        <dbReference type="PROSITE-ProRule" id="PRU00285"/>
    </source>
</evidence>
<accession>S7TEQ4</accession>
<dbReference type="eggNOG" id="COG0071">
    <property type="taxonomic scope" value="Bacteria"/>
</dbReference>